<dbReference type="PRINTS" id="PR00691">
    <property type="entry name" value="ADHESINB"/>
</dbReference>
<protein>
    <submittedName>
        <fullName evidence="7">Zinc ABC transporter substrate-binding protein</fullName>
    </submittedName>
</protein>
<comment type="subcellular location">
    <subcellularLocation>
        <location evidence="1">Cell envelope</location>
    </subcellularLocation>
</comment>
<dbReference type="InterPro" id="IPR050492">
    <property type="entry name" value="Bact_metal-bind_prot9"/>
</dbReference>
<dbReference type="PRINTS" id="PR00690">
    <property type="entry name" value="ADHESNFAMILY"/>
</dbReference>
<name>A0A851GHK8_9BACT</name>
<evidence type="ECO:0000256" key="6">
    <source>
        <dbReference type="RuleBase" id="RU003512"/>
    </source>
</evidence>
<dbReference type="Proteomes" id="UP000557872">
    <property type="component" value="Unassembled WGS sequence"/>
</dbReference>
<evidence type="ECO:0000313" key="7">
    <source>
        <dbReference type="EMBL" id="NWK56362.1"/>
    </source>
</evidence>
<evidence type="ECO:0000256" key="4">
    <source>
        <dbReference type="ARBA" id="ARBA00022723"/>
    </source>
</evidence>
<gene>
    <name evidence="7" type="ORF">HW115_12130</name>
</gene>
<dbReference type="GO" id="GO:0030313">
    <property type="term" value="C:cell envelope"/>
    <property type="evidence" value="ECO:0007669"/>
    <property type="project" value="UniProtKB-SubCell"/>
</dbReference>
<accession>A0A851GHK8</accession>
<dbReference type="PANTHER" id="PTHR42953:SF1">
    <property type="entry name" value="METAL-BINDING PROTEIN HI_0362-RELATED"/>
    <property type="match status" value="1"/>
</dbReference>
<dbReference type="SUPFAM" id="SSF53807">
    <property type="entry name" value="Helical backbone' metal receptor"/>
    <property type="match status" value="1"/>
</dbReference>
<reference evidence="7 8" key="1">
    <citation type="submission" date="2020-07" db="EMBL/GenBank/DDBJ databases">
        <title>Roseicoccus Jingziensis gen. nov., sp. nov., isolated from coastal seawater.</title>
        <authorList>
            <person name="Feng X."/>
        </authorList>
    </citation>
    <scope>NUCLEOTIDE SEQUENCE [LARGE SCALE GENOMIC DNA]</scope>
    <source>
        <strain evidence="7 8">N1E253</strain>
    </source>
</reference>
<keyword evidence="4" id="KW-0479">Metal-binding</keyword>
<dbReference type="PANTHER" id="PTHR42953">
    <property type="entry name" value="HIGH-AFFINITY ZINC UPTAKE SYSTEM PROTEIN ZNUA-RELATED"/>
    <property type="match status" value="1"/>
</dbReference>
<comment type="caution">
    <text evidence="7">The sequence shown here is derived from an EMBL/GenBank/DDBJ whole genome shotgun (WGS) entry which is preliminary data.</text>
</comment>
<evidence type="ECO:0000313" key="8">
    <source>
        <dbReference type="Proteomes" id="UP000557872"/>
    </source>
</evidence>
<dbReference type="EMBL" id="JACBAZ010000004">
    <property type="protein sequence ID" value="NWK56362.1"/>
    <property type="molecule type" value="Genomic_DNA"/>
</dbReference>
<dbReference type="GO" id="GO:0046872">
    <property type="term" value="F:metal ion binding"/>
    <property type="evidence" value="ECO:0007669"/>
    <property type="project" value="UniProtKB-KW"/>
</dbReference>
<sequence>MGMLKKLCVIVLVLAGMLAGLFILLPEGGAEEEMPEGAVLRVVCTSTMVTDMVKVIGAERVYVYGMMGPGVDPHSYQVVSRDTLALKKADLVFYSGLHLEGKMQSSLERRAEREGDTFAVTDAIDKGKLLQPQDDFAGYHDPHVWGDPTVWADTVDVVVQALTRADPEGKDGYQTRGEAYRKELESLDRWVKRRVAELPLSQRVVVTSHDAFYYFGKAYGLEVRGLQGVSTNAESGIKDREELVAFIKQRGLKMIFPESSVNAKGIKAVASEAKVKVSEHELFSDAMGTPGDVVDLHGERYDKGTYLGMIKHNVNTIVDGLK</sequence>
<evidence type="ECO:0000256" key="2">
    <source>
        <dbReference type="ARBA" id="ARBA00011028"/>
    </source>
</evidence>
<organism evidence="7 8">
    <name type="scientific">Oceaniferula marina</name>
    <dbReference type="NCBI Taxonomy" id="2748318"/>
    <lineage>
        <taxon>Bacteria</taxon>
        <taxon>Pseudomonadati</taxon>
        <taxon>Verrucomicrobiota</taxon>
        <taxon>Verrucomicrobiia</taxon>
        <taxon>Verrucomicrobiales</taxon>
        <taxon>Verrucomicrobiaceae</taxon>
        <taxon>Oceaniferula</taxon>
    </lineage>
</organism>
<keyword evidence="5" id="KW-0732">Signal</keyword>
<proteinExistence type="inferred from homology"/>
<dbReference type="AlphaFoldDB" id="A0A851GHK8"/>
<keyword evidence="3 6" id="KW-0813">Transport</keyword>
<dbReference type="Gene3D" id="3.40.50.1980">
    <property type="entry name" value="Nitrogenase molybdenum iron protein domain"/>
    <property type="match status" value="2"/>
</dbReference>
<dbReference type="GO" id="GO:0030001">
    <property type="term" value="P:metal ion transport"/>
    <property type="evidence" value="ECO:0007669"/>
    <property type="project" value="InterPro"/>
</dbReference>
<evidence type="ECO:0000256" key="3">
    <source>
        <dbReference type="ARBA" id="ARBA00022448"/>
    </source>
</evidence>
<dbReference type="InterPro" id="IPR006128">
    <property type="entry name" value="Lipoprotein_PsaA-like"/>
</dbReference>
<dbReference type="InterPro" id="IPR006129">
    <property type="entry name" value="AdhesinB"/>
</dbReference>
<comment type="similarity">
    <text evidence="2 6">Belongs to the bacterial solute-binding protein 9 family.</text>
</comment>
<keyword evidence="8" id="KW-1185">Reference proteome</keyword>
<dbReference type="Pfam" id="PF01297">
    <property type="entry name" value="ZnuA"/>
    <property type="match status" value="1"/>
</dbReference>
<evidence type="ECO:0000256" key="5">
    <source>
        <dbReference type="ARBA" id="ARBA00022729"/>
    </source>
</evidence>
<dbReference type="GO" id="GO:0007155">
    <property type="term" value="P:cell adhesion"/>
    <property type="evidence" value="ECO:0007669"/>
    <property type="project" value="InterPro"/>
</dbReference>
<dbReference type="InterPro" id="IPR006127">
    <property type="entry name" value="ZnuA-like"/>
</dbReference>
<evidence type="ECO:0000256" key="1">
    <source>
        <dbReference type="ARBA" id="ARBA00004196"/>
    </source>
</evidence>